<feature type="domain" description="Endoplasmic reticulum vesicle transporter C-terminal" evidence="7">
    <location>
        <begin position="145"/>
        <end position="368"/>
    </location>
</feature>
<dbReference type="Pfam" id="PF13850">
    <property type="entry name" value="ERGIC_N"/>
    <property type="match status" value="1"/>
</dbReference>
<evidence type="ECO:0000256" key="5">
    <source>
        <dbReference type="ARBA" id="ARBA00023136"/>
    </source>
</evidence>
<evidence type="ECO:0000256" key="2">
    <source>
        <dbReference type="ARBA" id="ARBA00005648"/>
    </source>
</evidence>
<organism evidence="9 10">
    <name type="scientific">Tritrichomonas musculus</name>
    <dbReference type="NCBI Taxonomy" id="1915356"/>
    <lineage>
        <taxon>Eukaryota</taxon>
        <taxon>Metamonada</taxon>
        <taxon>Parabasalia</taxon>
        <taxon>Tritrichomonadida</taxon>
        <taxon>Tritrichomonadidae</taxon>
        <taxon>Tritrichomonas</taxon>
    </lineage>
</organism>
<dbReference type="PANTHER" id="PTHR10984:SF25">
    <property type="entry name" value="ENDOPLASMIC RETICULUM-GOLGI INTERMEDIATE COMPARTMENT PROTEIN 3"/>
    <property type="match status" value="1"/>
</dbReference>
<dbReference type="InterPro" id="IPR039542">
    <property type="entry name" value="Erv_N"/>
</dbReference>
<evidence type="ECO:0000313" key="9">
    <source>
        <dbReference type="EMBL" id="KAK8893106.1"/>
    </source>
</evidence>
<evidence type="ECO:0000259" key="7">
    <source>
        <dbReference type="Pfam" id="PF07970"/>
    </source>
</evidence>
<keyword evidence="10" id="KW-1185">Reference proteome</keyword>
<gene>
    <name evidence="9" type="ORF">M9Y10_021521</name>
</gene>
<comment type="subcellular location">
    <subcellularLocation>
        <location evidence="1">Membrane</location>
        <topology evidence="1">Multi-pass membrane protein</topology>
    </subcellularLocation>
</comment>
<evidence type="ECO:0000256" key="6">
    <source>
        <dbReference type="SAM" id="Phobius"/>
    </source>
</evidence>
<accession>A0ABR2KQS9</accession>
<dbReference type="InterPro" id="IPR045888">
    <property type="entry name" value="Erv"/>
</dbReference>
<feature type="transmembrane region" description="Helical" evidence="6">
    <location>
        <begin position="20"/>
        <end position="39"/>
    </location>
</feature>
<evidence type="ECO:0000256" key="1">
    <source>
        <dbReference type="ARBA" id="ARBA00004141"/>
    </source>
</evidence>
<evidence type="ECO:0000259" key="8">
    <source>
        <dbReference type="Pfam" id="PF13850"/>
    </source>
</evidence>
<keyword evidence="4 6" id="KW-1133">Transmembrane helix</keyword>
<dbReference type="EMBL" id="JAPFFF010000003">
    <property type="protein sequence ID" value="KAK8893106.1"/>
    <property type="molecule type" value="Genomic_DNA"/>
</dbReference>
<comment type="caution">
    <text evidence="9">The sequence shown here is derived from an EMBL/GenBank/DDBJ whole genome shotgun (WGS) entry which is preliminary data.</text>
</comment>
<dbReference type="Proteomes" id="UP001470230">
    <property type="component" value="Unassembled WGS sequence"/>
</dbReference>
<feature type="transmembrane region" description="Helical" evidence="6">
    <location>
        <begin position="349"/>
        <end position="372"/>
    </location>
</feature>
<dbReference type="PANTHER" id="PTHR10984">
    <property type="entry name" value="ENDOPLASMIC RETICULUM-GOLGI INTERMEDIATE COMPARTMENT PROTEIN"/>
    <property type="match status" value="1"/>
</dbReference>
<feature type="domain" description="Endoplasmic reticulum vesicle transporter N-terminal" evidence="8">
    <location>
        <begin position="2"/>
        <end position="89"/>
    </location>
</feature>
<reference evidence="9 10" key="1">
    <citation type="submission" date="2024-04" db="EMBL/GenBank/DDBJ databases">
        <title>Tritrichomonas musculus Genome.</title>
        <authorList>
            <person name="Alves-Ferreira E."/>
            <person name="Grigg M."/>
            <person name="Lorenzi H."/>
            <person name="Galac M."/>
        </authorList>
    </citation>
    <scope>NUCLEOTIDE SEQUENCE [LARGE SCALE GENOMIC DNA]</scope>
    <source>
        <strain evidence="9 10">EAF2021</strain>
    </source>
</reference>
<proteinExistence type="inferred from homology"/>
<name>A0ABR2KQS9_9EUKA</name>
<dbReference type="Pfam" id="PF07970">
    <property type="entry name" value="COPIIcoated_ERV"/>
    <property type="match status" value="1"/>
</dbReference>
<protein>
    <submittedName>
        <fullName evidence="9">Endoplasmic reticulum-Golgi intermediate compartment protein 3</fullName>
    </submittedName>
</protein>
<evidence type="ECO:0000313" key="10">
    <source>
        <dbReference type="Proteomes" id="UP001470230"/>
    </source>
</evidence>
<keyword evidence="3 6" id="KW-0812">Transmembrane</keyword>
<sequence>MLRSFDIFPKFTDRKVRVRTFSGGLITIIITIWISFLISSEIKSYIRPRISSSIVVDSDSILGPRKVFIDFDILIHAPCPLLHIDLFEDDNSVKTDIIEGIVRERLDSNRTPIEISMERYYKHQMLNNKTFQQQQTEKKNKCGSCYAASQPGKCCNTCKDVMDEFKKKGWSYYGVDRWQQCIQEGYLQFGDEKCHLSGSLKVKRGSGYFHIGLGSNKLTTGKGHLHDLSEIKNSTSLNHTIFSFKIGPDLPDFKSPLNNIEVELPNSSEQNEEDKKDFNLWVVTYFLHIVPSSWITPKKKIESYRFSAMYSQRILSKVSSKGLPSIQFYYDFSPMKVITEKKRTSLRTFLTHVGGIIGGAFSFAAIVDALMFSALTTIEGKDRINKLN</sequence>
<evidence type="ECO:0000256" key="3">
    <source>
        <dbReference type="ARBA" id="ARBA00022692"/>
    </source>
</evidence>
<evidence type="ECO:0000256" key="4">
    <source>
        <dbReference type="ARBA" id="ARBA00022989"/>
    </source>
</evidence>
<keyword evidence="5 6" id="KW-0472">Membrane</keyword>
<comment type="similarity">
    <text evidence="2">Belongs to the ERGIC family.</text>
</comment>
<dbReference type="InterPro" id="IPR012936">
    <property type="entry name" value="Erv_C"/>
</dbReference>